<dbReference type="CDD" id="cd12916">
    <property type="entry name" value="VKOR_1"/>
    <property type="match status" value="1"/>
</dbReference>
<dbReference type="Proteomes" id="UP000229383">
    <property type="component" value="Unassembled WGS sequence"/>
</dbReference>
<evidence type="ECO:0000256" key="2">
    <source>
        <dbReference type="ARBA" id="ARBA00006214"/>
    </source>
</evidence>
<keyword evidence="3 10" id="KW-0812">Transmembrane</keyword>
<comment type="similarity">
    <text evidence="2">Belongs to the VKOR family.</text>
</comment>
<feature type="transmembrane region" description="Helical" evidence="10">
    <location>
        <begin position="23"/>
        <end position="45"/>
    </location>
</feature>
<organism evidence="12 13">
    <name type="scientific">Candidatus Niyogibacteria bacterium CG10_big_fil_rev_8_21_14_0_10_42_19</name>
    <dbReference type="NCBI Taxonomy" id="1974725"/>
    <lineage>
        <taxon>Bacteria</taxon>
        <taxon>Candidatus Niyogiibacteriota</taxon>
    </lineage>
</organism>
<evidence type="ECO:0000256" key="9">
    <source>
        <dbReference type="ARBA" id="ARBA00023284"/>
    </source>
</evidence>
<gene>
    <name evidence="12" type="ORF">COU46_03230</name>
</gene>
<keyword evidence="5 10" id="KW-1133">Transmembrane helix</keyword>
<protein>
    <recommendedName>
        <fullName evidence="11">Vitamin K epoxide reductase domain-containing protein</fullName>
    </recommendedName>
</protein>
<dbReference type="GO" id="GO:0016491">
    <property type="term" value="F:oxidoreductase activity"/>
    <property type="evidence" value="ECO:0007669"/>
    <property type="project" value="UniProtKB-KW"/>
</dbReference>
<sequence length="164" mass="18040">MNNSEPLLNNPLDRTGSSEDKKFPNWIVAFLLAVSLIGFIDAGYLTLKYYQGEVPNCSVFEGCETVAASKYTDIGGIPLALFGAAYYLFIFILTVAYIDLGYSKILKFIAYFTIIGLIVSVVLVFLQLFVVDAICLYCMVSAATSTFLFIMGVHILKNSAPIRS</sequence>
<dbReference type="Pfam" id="PF07884">
    <property type="entry name" value="VKOR"/>
    <property type="match status" value="1"/>
</dbReference>
<evidence type="ECO:0000256" key="7">
    <source>
        <dbReference type="ARBA" id="ARBA00023136"/>
    </source>
</evidence>
<keyword evidence="8" id="KW-1015">Disulfide bond</keyword>
<evidence type="ECO:0000256" key="6">
    <source>
        <dbReference type="ARBA" id="ARBA00023002"/>
    </source>
</evidence>
<evidence type="ECO:0000256" key="10">
    <source>
        <dbReference type="SAM" id="Phobius"/>
    </source>
</evidence>
<dbReference type="EMBL" id="PFCN01000035">
    <property type="protein sequence ID" value="PIR70138.1"/>
    <property type="molecule type" value="Genomic_DNA"/>
</dbReference>
<keyword evidence="7 10" id="KW-0472">Membrane</keyword>
<evidence type="ECO:0000256" key="3">
    <source>
        <dbReference type="ARBA" id="ARBA00022692"/>
    </source>
</evidence>
<feature type="transmembrane region" description="Helical" evidence="10">
    <location>
        <begin position="79"/>
        <end position="98"/>
    </location>
</feature>
<dbReference type="GO" id="GO:0016020">
    <property type="term" value="C:membrane"/>
    <property type="evidence" value="ECO:0007669"/>
    <property type="project" value="UniProtKB-SubCell"/>
</dbReference>
<dbReference type="InterPro" id="IPR038354">
    <property type="entry name" value="VKOR_sf"/>
</dbReference>
<evidence type="ECO:0000256" key="1">
    <source>
        <dbReference type="ARBA" id="ARBA00004141"/>
    </source>
</evidence>
<feature type="transmembrane region" description="Helical" evidence="10">
    <location>
        <begin position="105"/>
        <end position="128"/>
    </location>
</feature>
<dbReference type="AlphaFoldDB" id="A0A2H0TEZ6"/>
<evidence type="ECO:0000259" key="11">
    <source>
        <dbReference type="SMART" id="SM00756"/>
    </source>
</evidence>
<evidence type="ECO:0000256" key="8">
    <source>
        <dbReference type="ARBA" id="ARBA00023157"/>
    </source>
</evidence>
<keyword evidence="9" id="KW-0676">Redox-active center</keyword>
<feature type="domain" description="Vitamin K epoxide reductase" evidence="11">
    <location>
        <begin position="24"/>
        <end position="156"/>
    </location>
</feature>
<dbReference type="PANTHER" id="PTHR34573">
    <property type="entry name" value="VKC DOMAIN-CONTAINING PROTEIN"/>
    <property type="match status" value="1"/>
</dbReference>
<dbReference type="InterPro" id="IPR044698">
    <property type="entry name" value="VKOR/LTO1"/>
</dbReference>
<comment type="caution">
    <text evidence="12">The sequence shown here is derived from an EMBL/GenBank/DDBJ whole genome shotgun (WGS) entry which is preliminary data.</text>
</comment>
<accession>A0A2H0TEZ6</accession>
<keyword evidence="6" id="KW-0560">Oxidoreductase</keyword>
<dbReference type="SMART" id="SM00756">
    <property type="entry name" value="VKc"/>
    <property type="match status" value="1"/>
</dbReference>
<reference evidence="13" key="1">
    <citation type="submission" date="2017-09" db="EMBL/GenBank/DDBJ databases">
        <title>Depth-based differentiation of microbial function through sediment-hosted aquifers and enrichment of novel symbionts in the deep terrestrial subsurface.</title>
        <authorList>
            <person name="Probst A.J."/>
            <person name="Ladd B."/>
            <person name="Jarett J.K."/>
            <person name="Geller-Mcgrath D.E."/>
            <person name="Sieber C.M.K."/>
            <person name="Emerson J.B."/>
            <person name="Anantharaman K."/>
            <person name="Thomas B.C."/>
            <person name="Malmstrom R."/>
            <person name="Stieglmeier M."/>
            <person name="Klingl A."/>
            <person name="Woyke T."/>
            <person name="Ryan C.M."/>
            <person name="Banfield J.F."/>
        </authorList>
    </citation>
    <scope>NUCLEOTIDE SEQUENCE [LARGE SCALE GENOMIC DNA]</scope>
</reference>
<name>A0A2H0TEZ6_9BACT</name>
<keyword evidence="4" id="KW-0874">Quinone</keyword>
<proteinExistence type="inferred from homology"/>
<dbReference type="InterPro" id="IPR012932">
    <property type="entry name" value="VKOR"/>
</dbReference>
<comment type="subcellular location">
    <subcellularLocation>
        <location evidence="1">Membrane</location>
        <topology evidence="1">Multi-pass membrane protein</topology>
    </subcellularLocation>
</comment>
<evidence type="ECO:0000256" key="4">
    <source>
        <dbReference type="ARBA" id="ARBA00022719"/>
    </source>
</evidence>
<evidence type="ECO:0000313" key="13">
    <source>
        <dbReference type="Proteomes" id="UP000229383"/>
    </source>
</evidence>
<evidence type="ECO:0000256" key="5">
    <source>
        <dbReference type="ARBA" id="ARBA00022989"/>
    </source>
</evidence>
<evidence type="ECO:0000313" key="12">
    <source>
        <dbReference type="EMBL" id="PIR70138.1"/>
    </source>
</evidence>
<dbReference type="PANTHER" id="PTHR34573:SF1">
    <property type="entry name" value="VITAMIN K EPOXIDE REDUCTASE DOMAIN-CONTAINING PROTEIN"/>
    <property type="match status" value="1"/>
</dbReference>
<feature type="transmembrane region" description="Helical" evidence="10">
    <location>
        <begin position="134"/>
        <end position="156"/>
    </location>
</feature>
<dbReference type="GO" id="GO:0048038">
    <property type="term" value="F:quinone binding"/>
    <property type="evidence" value="ECO:0007669"/>
    <property type="project" value="UniProtKB-KW"/>
</dbReference>
<dbReference type="Gene3D" id="1.20.1440.130">
    <property type="entry name" value="VKOR domain"/>
    <property type="match status" value="1"/>
</dbReference>